<dbReference type="InterPro" id="IPR000719">
    <property type="entry name" value="Prot_kinase_dom"/>
</dbReference>
<keyword evidence="4" id="KW-0808">Transferase</keyword>
<dbReference type="AlphaFoldDB" id="A0A4Z2DVB4"/>
<comment type="caution">
    <text evidence="13">The sequence shown here is derived from an EMBL/GenBank/DDBJ whole genome shotgun (WGS) entry which is preliminary data.</text>
</comment>
<accession>A0A4Z2DVB4</accession>
<evidence type="ECO:0000259" key="12">
    <source>
        <dbReference type="PROSITE" id="PS50011"/>
    </source>
</evidence>
<reference evidence="13 14" key="1">
    <citation type="submission" date="2019-03" db="EMBL/GenBank/DDBJ databases">
        <title>An improved genome assembly of the fluke Schistosoma japonicum.</title>
        <authorList>
            <person name="Hu W."/>
            <person name="Luo F."/>
            <person name="Yin M."/>
            <person name="Mo X."/>
            <person name="Sun C."/>
            <person name="Wu Q."/>
            <person name="Zhu B."/>
            <person name="Xiang M."/>
            <person name="Wang J."/>
            <person name="Wang Y."/>
            <person name="Zhang T."/>
            <person name="Xu B."/>
            <person name="Zheng H."/>
            <person name="Feng Z."/>
        </authorList>
    </citation>
    <scope>NUCLEOTIDE SEQUENCE [LARGE SCALE GENOMIC DNA]</scope>
    <source>
        <strain evidence="13">HuSjv2</strain>
        <tissue evidence="13">Worms</tissue>
    </source>
</reference>
<keyword evidence="14" id="KW-1185">Reference proteome</keyword>
<sequence length="936" mass="104881">MEKYENLGLVGEGSYGMVIKCKNKESGRIVAIKKFIDSEDDKHVKKIALREIRMLKQLRHDNLVNLLEVFRRKKRLYLVFEFVDNTILDDLEKYPNGIDELRTKRTLFQVIRGVEFCHLHNIVHRDIKPENILISRNGVVKLCDFGFARTLAAPGEVYTDYVATRWYRAPELLVGDTKYGRPIDIWAIGCLASEMLTGDPLFPGDSDIDQLHRIVRCLGNLSEKYQNIFHRNPLFVGMRVPFAREIDPLDKRLSKVSKSTLGFIKSCLRIDASDRPTSSTLLRSEYFTRDNFASIFLEELKTLIKNETELYLPSSSINNTVENKSVNIASFTSQVKVKNDPPCKNNNIIDNSISNPVQLKACTTTTLITGTTTSSTSTNKLSLPDSMNVKQQNYKLTTMNLDHSGLPITPQAAQNLPEVNENKNTLKISNDLSTNISCSTKSMQVEDSKPKCIITEEVNLRCELSTPSVVEKSELCSEHIVHQEHMDPHHLLDVMNISKNHHGSDNVLNKNDDLDSRELLPVVEKMNDRLNEMPSIPQKSFGLLTTIKCQSPKPMNSILKSSVLEDSSELLNDTDPSSVTLPISPLHATNITSSESSLSAINQPLSTSGLVTKIQAAEVPNEHTDCTSTVTETSVSKYSDSKSGDSQPKEMTSNKRLPYLTLTQTNNYHFLPQHHRGIYQTPPKSLVSDQINTYNTTTVSSGIGSSPLSPLLTYNQHFNKHENLPNFQSTNISASTCIPSQTWTTQISSSSVSNSSKDSKGRRYYQPPNPHRRPTFSLQFPMNIGHAVCQSVSTSIGNHYNSNHSHHFSVLQPIGIMPSPNIFDTNHEHSEQSDLRSFIGQVNFSTRSPLQNLSQQNIFKKSFTSTTTTGTTKLDSTCSLTGNQHSLTPQILPAFTYSTYSANQYGANVKSNPTNQFPMSRLSKPDKFWLGSLPKR</sequence>
<name>A0A4Z2DVB4_SCHJA</name>
<evidence type="ECO:0000256" key="4">
    <source>
        <dbReference type="ARBA" id="ARBA00022679"/>
    </source>
</evidence>
<evidence type="ECO:0000256" key="10">
    <source>
        <dbReference type="PROSITE-ProRule" id="PRU10141"/>
    </source>
</evidence>
<dbReference type="SUPFAM" id="SSF56112">
    <property type="entry name" value="Protein kinase-like (PK-like)"/>
    <property type="match status" value="1"/>
</dbReference>
<dbReference type="FunFam" id="3.30.200.20:FF:000049">
    <property type="entry name" value="cyclin-dependent kinase-like 1 isoform X1"/>
    <property type="match status" value="1"/>
</dbReference>
<proteinExistence type="inferred from homology"/>
<organism evidence="13 14">
    <name type="scientific">Schistosoma japonicum</name>
    <name type="common">Blood fluke</name>
    <dbReference type="NCBI Taxonomy" id="6182"/>
    <lineage>
        <taxon>Eukaryota</taxon>
        <taxon>Metazoa</taxon>
        <taxon>Spiralia</taxon>
        <taxon>Lophotrochozoa</taxon>
        <taxon>Platyhelminthes</taxon>
        <taxon>Trematoda</taxon>
        <taxon>Digenea</taxon>
        <taxon>Strigeidida</taxon>
        <taxon>Schistosomatoidea</taxon>
        <taxon>Schistosomatidae</taxon>
        <taxon>Schistosoma</taxon>
    </lineage>
</organism>
<feature type="binding site" evidence="10">
    <location>
        <position position="34"/>
    </location>
    <ligand>
        <name>ATP</name>
        <dbReference type="ChEBI" id="CHEBI:30616"/>
    </ligand>
</feature>
<evidence type="ECO:0000256" key="3">
    <source>
        <dbReference type="ARBA" id="ARBA00022527"/>
    </source>
</evidence>
<feature type="compositionally biased region" description="Polar residues" evidence="11">
    <location>
        <begin position="644"/>
        <end position="654"/>
    </location>
</feature>
<dbReference type="STRING" id="6182.A0A4Z2DVB4"/>
<dbReference type="GO" id="GO:0005634">
    <property type="term" value="C:nucleus"/>
    <property type="evidence" value="ECO:0007669"/>
    <property type="project" value="TreeGrafter"/>
</dbReference>
<dbReference type="InterPro" id="IPR050108">
    <property type="entry name" value="CDK"/>
</dbReference>
<dbReference type="Gene3D" id="1.10.510.10">
    <property type="entry name" value="Transferase(Phosphotransferase) domain 1"/>
    <property type="match status" value="1"/>
</dbReference>
<feature type="domain" description="Protein kinase" evidence="12">
    <location>
        <begin position="4"/>
        <end position="287"/>
    </location>
</feature>
<comment type="similarity">
    <text evidence="1">Belongs to the protein kinase superfamily. CMGC Ser/Thr protein kinase family. CDC2/CDKX subfamily.</text>
</comment>
<keyword evidence="5 10" id="KW-0547">Nucleotide-binding</keyword>
<dbReference type="PROSITE" id="PS00107">
    <property type="entry name" value="PROTEIN_KINASE_ATP"/>
    <property type="match status" value="1"/>
</dbReference>
<dbReference type="PANTHER" id="PTHR24056:SF400">
    <property type="entry name" value="KINASE, PUTATIVE-RELATED"/>
    <property type="match status" value="1"/>
</dbReference>
<dbReference type="PANTHER" id="PTHR24056">
    <property type="entry name" value="CELL DIVISION PROTEIN KINASE"/>
    <property type="match status" value="1"/>
</dbReference>
<feature type="region of interest" description="Disordered" evidence="11">
    <location>
        <begin position="622"/>
        <end position="654"/>
    </location>
</feature>
<dbReference type="EC" id="2.7.11.22" evidence="2"/>
<evidence type="ECO:0000256" key="2">
    <source>
        <dbReference type="ARBA" id="ARBA00012425"/>
    </source>
</evidence>
<dbReference type="Proteomes" id="UP000311919">
    <property type="component" value="Unassembled WGS sequence"/>
</dbReference>
<dbReference type="PROSITE" id="PS00108">
    <property type="entry name" value="PROTEIN_KINASE_ST"/>
    <property type="match status" value="1"/>
</dbReference>
<evidence type="ECO:0000256" key="7">
    <source>
        <dbReference type="ARBA" id="ARBA00022840"/>
    </source>
</evidence>
<comment type="catalytic activity">
    <reaction evidence="9">
        <text>L-seryl-[protein] + ATP = O-phospho-L-seryl-[protein] + ADP + H(+)</text>
        <dbReference type="Rhea" id="RHEA:17989"/>
        <dbReference type="Rhea" id="RHEA-COMP:9863"/>
        <dbReference type="Rhea" id="RHEA-COMP:11604"/>
        <dbReference type="ChEBI" id="CHEBI:15378"/>
        <dbReference type="ChEBI" id="CHEBI:29999"/>
        <dbReference type="ChEBI" id="CHEBI:30616"/>
        <dbReference type="ChEBI" id="CHEBI:83421"/>
        <dbReference type="ChEBI" id="CHEBI:456216"/>
        <dbReference type="EC" id="2.7.11.22"/>
    </reaction>
</comment>
<dbReference type="GO" id="GO:0004693">
    <property type="term" value="F:cyclin-dependent protein serine/threonine kinase activity"/>
    <property type="evidence" value="ECO:0007669"/>
    <property type="project" value="UniProtKB-EC"/>
</dbReference>
<dbReference type="Pfam" id="PF00069">
    <property type="entry name" value="Pkinase"/>
    <property type="match status" value="1"/>
</dbReference>
<evidence type="ECO:0000256" key="11">
    <source>
        <dbReference type="SAM" id="MobiDB-lite"/>
    </source>
</evidence>
<gene>
    <name evidence="13" type="ORF">EWB00_004164</name>
</gene>
<dbReference type="Gene3D" id="3.30.200.20">
    <property type="entry name" value="Phosphorylase Kinase, domain 1"/>
    <property type="match status" value="1"/>
</dbReference>
<feature type="compositionally biased region" description="Polar residues" evidence="11">
    <location>
        <begin position="626"/>
        <end position="638"/>
    </location>
</feature>
<comment type="catalytic activity">
    <reaction evidence="8">
        <text>L-threonyl-[protein] + ATP = O-phospho-L-threonyl-[protein] + ADP + H(+)</text>
        <dbReference type="Rhea" id="RHEA:46608"/>
        <dbReference type="Rhea" id="RHEA-COMP:11060"/>
        <dbReference type="Rhea" id="RHEA-COMP:11605"/>
        <dbReference type="ChEBI" id="CHEBI:15378"/>
        <dbReference type="ChEBI" id="CHEBI:30013"/>
        <dbReference type="ChEBI" id="CHEBI:30616"/>
        <dbReference type="ChEBI" id="CHEBI:61977"/>
        <dbReference type="ChEBI" id="CHEBI:456216"/>
        <dbReference type="EC" id="2.7.11.22"/>
    </reaction>
</comment>
<dbReference type="EMBL" id="SKCS01000028">
    <property type="protein sequence ID" value="TNN20308.1"/>
    <property type="molecule type" value="Genomic_DNA"/>
</dbReference>
<dbReference type="InterPro" id="IPR008271">
    <property type="entry name" value="Ser/Thr_kinase_AS"/>
</dbReference>
<feature type="region of interest" description="Disordered" evidence="11">
    <location>
        <begin position="748"/>
        <end position="774"/>
    </location>
</feature>
<evidence type="ECO:0000256" key="8">
    <source>
        <dbReference type="ARBA" id="ARBA00047811"/>
    </source>
</evidence>
<evidence type="ECO:0000313" key="14">
    <source>
        <dbReference type="Proteomes" id="UP000311919"/>
    </source>
</evidence>
<keyword evidence="6 13" id="KW-0418">Kinase</keyword>
<protein>
    <recommendedName>
        <fullName evidence="2">cyclin-dependent kinase</fullName>
        <ecNumber evidence="2">2.7.11.22</ecNumber>
    </recommendedName>
</protein>
<keyword evidence="3" id="KW-0723">Serine/threonine-protein kinase</keyword>
<evidence type="ECO:0000256" key="5">
    <source>
        <dbReference type="ARBA" id="ARBA00022741"/>
    </source>
</evidence>
<evidence type="ECO:0000256" key="9">
    <source>
        <dbReference type="ARBA" id="ARBA00048367"/>
    </source>
</evidence>
<keyword evidence="7 10" id="KW-0067">ATP-binding</keyword>
<dbReference type="GO" id="GO:0005524">
    <property type="term" value="F:ATP binding"/>
    <property type="evidence" value="ECO:0007669"/>
    <property type="project" value="UniProtKB-UniRule"/>
</dbReference>
<dbReference type="OrthoDB" id="548217at2759"/>
<dbReference type="SMART" id="SM00220">
    <property type="entry name" value="S_TKc"/>
    <property type="match status" value="1"/>
</dbReference>
<dbReference type="InterPro" id="IPR011009">
    <property type="entry name" value="Kinase-like_dom_sf"/>
</dbReference>
<dbReference type="CDD" id="cd07846">
    <property type="entry name" value="STKc_CDKL2_3"/>
    <property type="match status" value="1"/>
</dbReference>
<dbReference type="FunFam" id="1.10.510.10:FF:000624">
    <property type="entry name" value="Mitogen-activated protein kinase"/>
    <property type="match status" value="1"/>
</dbReference>
<evidence type="ECO:0000256" key="1">
    <source>
        <dbReference type="ARBA" id="ARBA00006485"/>
    </source>
</evidence>
<evidence type="ECO:0000313" key="13">
    <source>
        <dbReference type="EMBL" id="TNN20308.1"/>
    </source>
</evidence>
<dbReference type="PROSITE" id="PS50011">
    <property type="entry name" value="PROTEIN_KINASE_DOM"/>
    <property type="match status" value="1"/>
</dbReference>
<evidence type="ECO:0000256" key="6">
    <source>
        <dbReference type="ARBA" id="ARBA00022777"/>
    </source>
</evidence>
<dbReference type="InterPro" id="IPR017441">
    <property type="entry name" value="Protein_kinase_ATP_BS"/>
</dbReference>